<proteinExistence type="predicted"/>
<dbReference type="Proteomes" id="UP000095679">
    <property type="component" value="Unassembled WGS sequence"/>
</dbReference>
<evidence type="ECO:0000313" key="1">
    <source>
        <dbReference type="EMBL" id="CUP06322.1"/>
    </source>
</evidence>
<name>A0A174K2S0_9FIRM</name>
<dbReference type="Pfam" id="PF20536">
    <property type="entry name" value="DUF6751"/>
    <property type="match status" value="1"/>
</dbReference>
<dbReference type="RefSeq" id="WP_055299846.1">
    <property type="nucleotide sequence ID" value="NZ_BLYK01000040.1"/>
</dbReference>
<gene>
    <name evidence="1" type="ORF">ERS852450_02987</name>
</gene>
<evidence type="ECO:0000313" key="2">
    <source>
        <dbReference type="Proteomes" id="UP000095679"/>
    </source>
</evidence>
<dbReference type="InterPro" id="IPR046639">
    <property type="entry name" value="DUF6751"/>
</dbReference>
<sequence>MITNASATLYSRQYDNEKRMDVWKKTFIDKVWWHESEASVITTEGLKSADVFVIRIPDTSIVIKKDDYLVKGECGIDVTSVKDLKGMKYCKVTSANYNIFGSNQHIKVGGV</sequence>
<accession>A0A174K2S0</accession>
<dbReference type="EMBL" id="CYZL01000039">
    <property type="protein sequence ID" value="CUP06322.1"/>
    <property type="molecule type" value="Genomic_DNA"/>
</dbReference>
<organism evidence="1 2">
    <name type="scientific">Anaerobutyricum hallii</name>
    <dbReference type="NCBI Taxonomy" id="39488"/>
    <lineage>
        <taxon>Bacteria</taxon>
        <taxon>Bacillati</taxon>
        <taxon>Bacillota</taxon>
        <taxon>Clostridia</taxon>
        <taxon>Lachnospirales</taxon>
        <taxon>Lachnospiraceae</taxon>
        <taxon>Anaerobutyricum</taxon>
    </lineage>
</organism>
<dbReference type="AlphaFoldDB" id="A0A174K2S0"/>
<protein>
    <submittedName>
        <fullName evidence="1">Uncharacterized protein</fullName>
    </submittedName>
</protein>
<reference evidence="1 2" key="1">
    <citation type="submission" date="2015-09" db="EMBL/GenBank/DDBJ databases">
        <authorList>
            <consortium name="Pathogen Informatics"/>
        </authorList>
    </citation>
    <scope>NUCLEOTIDE SEQUENCE [LARGE SCALE GENOMIC DNA]</scope>
    <source>
        <strain evidence="1 2">2789STDY5834835</strain>
    </source>
</reference>